<feature type="transmembrane region" description="Helical" evidence="1">
    <location>
        <begin position="219"/>
        <end position="241"/>
    </location>
</feature>
<dbReference type="EMBL" id="SPSF01000043">
    <property type="protein sequence ID" value="MPQ63903.1"/>
    <property type="molecule type" value="Genomic_DNA"/>
</dbReference>
<feature type="transmembrane region" description="Helical" evidence="1">
    <location>
        <begin position="192"/>
        <end position="213"/>
    </location>
</feature>
<feature type="transmembrane region" description="Helical" evidence="1">
    <location>
        <begin position="77"/>
        <end position="95"/>
    </location>
</feature>
<keyword evidence="1" id="KW-0812">Transmembrane</keyword>
<comment type="caution">
    <text evidence="2">The sequence shown here is derived from an EMBL/GenBank/DDBJ whole genome shotgun (WGS) entry which is preliminary data.</text>
</comment>
<evidence type="ECO:0000256" key="1">
    <source>
        <dbReference type="SAM" id="Phobius"/>
    </source>
</evidence>
<dbReference type="AlphaFoldDB" id="A0A5N7J5H9"/>
<dbReference type="Proteomes" id="UP000342249">
    <property type="component" value="Unassembled WGS sequence"/>
</dbReference>
<gene>
    <name evidence="2" type="ORF">E4V82_17540</name>
</gene>
<feature type="transmembrane region" description="Helical" evidence="1">
    <location>
        <begin position="253"/>
        <end position="275"/>
    </location>
</feature>
<sequence>MTYCSNCGCKIEGGKLFCPNCGTKINQISSLNQKKEKSKKFSEPNFNYGEIINTLKTASLSPVSGGKDFIATAHQNHVIIITIILAFLQGQLWIWRVNQIVDNLQTISIKIASSFSSVIAEIFGQSSYHDMISGDLYPSIKNITQFKSFINMPYGKIFIVGCAIYLLGIFVLFILIYLGISMLSKTKFAPFTLFKAVIIATFPILSCEIISILFSYFSIYLGIFFIILGILISIITLNILIKENFKINENLCVLIVSISFLIALVTVFISTLSFITSNLPEVIGTTINLYNK</sequence>
<accession>A0A5N7J5H9</accession>
<protein>
    <submittedName>
        <fullName evidence="2">Zinc ribbon domain-containing protein</fullName>
    </submittedName>
</protein>
<name>A0A5N7J5H9_9CLOT</name>
<keyword evidence="1" id="KW-0472">Membrane</keyword>
<reference evidence="2 3" key="1">
    <citation type="journal article" date="2019" name="Lett. Appl. Microbiol.">
        <title>A case of 'blown pack' spoilage of vacuum-packaged pork likely associated with Clostridium estertheticum in Canada.</title>
        <authorList>
            <person name="Zhang P."/>
            <person name="Ward P."/>
            <person name="McMullen L.M."/>
            <person name="Yang X."/>
        </authorList>
    </citation>
    <scope>NUCLEOTIDE SEQUENCE [LARGE SCALE GENOMIC DNA]</scope>
    <source>
        <strain evidence="2 3">MA19</strain>
    </source>
</reference>
<evidence type="ECO:0000313" key="3">
    <source>
        <dbReference type="Proteomes" id="UP000342249"/>
    </source>
</evidence>
<feature type="transmembrane region" description="Helical" evidence="1">
    <location>
        <begin position="157"/>
        <end position="180"/>
    </location>
</feature>
<proteinExistence type="predicted"/>
<evidence type="ECO:0000313" key="2">
    <source>
        <dbReference type="EMBL" id="MPQ63903.1"/>
    </source>
</evidence>
<keyword evidence="1" id="KW-1133">Transmembrane helix</keyword>
<dbReference type="RefSeq" id="WP_152753306.1">
    <property type="nucleotide sequence ID" value="NZ_SPSE01000044.1"/>
</dbReference>
<organism evidence="2 3">
    <name type="scientific">Clostridium estertheticum</name>
    <dbReference type="NCBI Taxonomy" id="238834"/>
    <lineage>
        <taxon>Bacteria</taxon>
        <taxon>Bacillati</taxon>
        <taxon>Bacillota</taxon>
        <taxon>Clostridia</taxon>
        <taxon>Eubacteriales</taxon>
        <taxon>Clostridiaceae</taxon>
        <taxon>Clostridium</taxon>
    </lineage>
</organism>